<proteinExistence type="predicted"/>
<dbReference type="PROSITE" id="PS50848">
    <property type="entry name" value="START"/>
    <property type="match status" value="1"/>
</dbReference>
<dbReference type="AlphaFoldDB" id="A0A1G7YZA9"/>
<dbReference type="InterPro" id="IPR002913">
    <property type="entry name" value="START_lipid-bd_dom"/>
</dbReference>
<feature type="signal peptide" evidence="1">
    <location>
        <begin position="1"/>
        <end position="19"/>
    </location>
</feature>
<evidence type="ECO:0000256" key="1">
    <source>
        <dbReference type="SAM" id="SignalP"/>
    </source>
</evidence>
<dbReference type="SUPFAM" id="SSF55961">
    <property type="entry name" value="Bet v1-like"/>
    <property type="match status" value="1"/>
</dbReference>
<dbReference type="RefSeq" id="WP_089836194.1">
    <property type="nucleotide sequence ID" value="NZ_FNBN01000008.1"/>
</dbReference>
<evidence type="ECO:0000313" key="4">
    <source>
        <dbReference type="Proteomes" id="UP000199045"/>
    </source>
</evidence>
<dbReference type="OrthoDB" id="5734556at2"/>
<feature type="chain" id="PRO_5011695566" evidence="1">
    <location>
        <begin position="20"/>
        <end position="213"/>
    </location>
</feature>
<dbReference type="PANTHER" id="PTHR19308">
    <property type="entry name" value="PHOSPHATIDYLCHOLINE TRANSFER PROTEIN"/>
    <property type="match status" value="1"/>
</dbReference>
<organism evidence="3 4">
    <name type="scientific">Chitinophaga filiformis</name>
    <name type="common">Myxococcus filiformis</name>
    <name type="synonym">Flexibacter filiformis</name>
    <dbReference type="NCBI Taxonomy" id="104663"/>
    <lineage>
        <taxon>Bacteria</taxon>
        <taxon>Pseudomonadati</taxon>
        <taxon>Bacteroidota</taxon>
        <taxon>Chitinophagia</taxon>
        <taxon>Chitinophagales</taxon>
        <taxon>Chitinophagaceae</taxon>
        <taxon>Chitinophaga</taxon>
    </lineage>
</organism>
<dbReference type="GO" id="GO:0008289">
    <property type="term" value="F:lipid binding"/>
    <property type="evidence" value="ECO:0007669"/>
    <property type="project" value="InterPro"/>
</dbReference>
<dbReference type="Pfam" id="PF01852">
    <property type="entry name" value="START"/>
    <property type="match status" value="1"/>
</dbReference>
<evidence type="ECO:0000259" key="2">
    <source>
        <dbReference type="PROSITE" id="PS50848"/>
    </source>
</evidence>
<sequence length="213" mass="24041">MKHLLIISLALLFSLISYGQENWTLKTNKDGIAIYTKTIENSAYKGIKVKCSLQATLSQFVAVIMDVNTATEWLYSTKSSTLLKEISPAEVYYYSEVGLPWPLSNRDFVCHLTARQDPRTRVVTIDGPVVPDYMAEKDGIVRVKHSSGKWIITPAENNMVNIEYTLEADPGGSIPAWLVNLFATKGPMESFRKLKVQINKPQYKKAQYAFIKN</sequence>
<keyword evidence="1" id="KW-0732">Signal</keyword>
<dbReference type="EMBL" id="FNBN01000008">
    <property type="protein sequence ID" value="SDH01220.1"/>
    <property type="molecule type" value="Genomic_DNA"/>
</dbReference>
<dbReference type="InterPro" id="IPR028347">
    <property type="entry name" value="START_dom_prot"/>
</dbReference>
<gene>
    <name evidence="3" type="ORF">SAMN04488121_10845</name>
</gene>
<dbReference type="PANTHER" id="PTHR19308:SF14">
    <property type="entry name" value="START DOMAIN-CONTAINING PROTEIN"/>
    <property type="match status" value="1"/>
</dbReference>
<dbReference type="Gene3D" id="3.30.530.20">
    <property type="match status" value="1"/>
</dbReference>
<dbReference type="Proteomes" id="UP000199045">
    <property type="component" value="Unassembled WGS sequence"/>
</dbReference>
<dbReference type="InterPro" id="IPR051213">
    <property type="entry name" value="START_lipid_transfer"/>
</dbReference>
<dbReference type="CDD" id="cd08876">
    <property type="entry name" value="START_1"/>
    <property type="match status" value="1"/>
</dbReference>
<protein>
    <submittedName>
        <fullName evidence="3">START domain-containing protein</fullName>
    </submittedName>
</protein>
<dbReference type="PIRSF" id="PIRSF039033">
    <property type="entry name" value="START_dom"/>
    <property type="match status" value="1"/>
</dbReference>
<dbReference type="InterPro" id="IPR023393">
    <property type="entry name" value="START-like_dom_sf"/>
</dbReference>
<accession>A0A1G7YZA9</accession>
<dbReference type="STRING" id="104663.SAMN04488121_10845"/>
<dbReference type="SMART" id="SM00234">
    <property type="entry name" value="START"/>
    <property type="match status" value="1"/>
</dbReference>
<reference evidence="3 4" key="1">
    <citation type="submission" date="2016-10" db="EMBL/GenBank/DDBJ databases">
        <authorList>
            <person name="de Groot N.N."/>
        </authorList>
    </citation>
    <scope>NUCLEOTIDE SEQUENCE [LARGE SCALE GENOMIC DNA]</scope>
    <source>
        <strain evidence="3 4">DSM 527</strain>
    </source>
</reference>
<dbReference type="GO" id="GO:0005737">
    <property type="term" value="C:cytoplasm"/>
    <property type="evidence" value="ECO:0007669"/>
    <property type="project" value="UniProtKB-ARBA"/>
</dbReference>
<feature type="domain" description="START" evidence="2">
    <location>
        <begin position="1"/>
        <end position="203"/>
    </location>
</feature>
<name>A0A1G7YZA9_CHIFI</name>
<evidence type="ECO:0000313" key="3">
    <source>
        <dbReference type="EMBL" id="SDH01220.1"/>
    </source>
</evidence>